<sequence length="246" mass="26488">MNDTLTIDAFLGGRVQLLQPRTGYRAGVDPVLLAASVAARAGQSVLDLGCGVGAAMLCLAARVPGLHITGVELQEDYAELARRNSSGAAEVIVADITALPREVLRRQFDHVIANPPYFDRAASREARDAGRETALGETAPLTDWVKVAAKRLKPKGYAHIIHRAERLPEILGAWPNGMGSVEVLPLAPRAGRLAELVIVRARKNGRGAFKLHPPLILHAGERHTTDAEDYIPAVKAILRDADPLEF</sequence>
<dbReference type="AlphaFoldDB" id="A0A640VX18"/>
<dbReference type="GO" id="GO:0032259">
    <property type="term" value="P:methylation"/>
    <property type="evidence" value="ECO:0007669"/>
    <property type="project" value="UniProtKB-KW"/>
</dbReference>
<proteinExistence type="predicted"/>
<gene>
    <name evidence="4" type="ORF">So717_39550</name>
</gene>
<evidence type="ECO:0000259" key="3">
    <source>
        <dbReference type="Pfam" id="PF05175"/>
    </source>
</evidence>
<keyword evidence="1 4" id="KW-0489">Methyltransferase</keyword>
<feature type="domain" description="Methyltransferase small" evidence="3">
    <location>
        <begin position="32"/>
        <end position="122"/>
    </location>
</feature>
<dbReference type="CDD" id="cd02440">
    <property type="entry name" value="AdoMet_MTases"/>
    <property type="match status" value="1"/>
</dbReference>
<dbReference type="InterPro" id="IPR002052">
    <property type="entry name" value="DNA_methylase_N6_adenine_CS"/>
</dbReference>
<evidence type="ECO:0000313" key="5">
    <source>
        <dbReference type="Proteomes" id="UP000436522"/>
    </source>
</evidence>
<comment type="caution">
    <text evidence="4">The sequence shown here is derived from an EMBL/GenBank/DDBJ whole genome shotgun (WGS) entry which is preliminary data.</text>
</comment>
<keyword evidence="4" id="KW-0808">Transferase</keyword>
<dbReference type="Gene3D" id="3.40.50.150">
    <property type="entry name" value="Vaccinia Virus protein VP39"/>
    <property type="match status" value="1"/>
</dbReference>
<name>A0A640VX18_9RHOB</name>
<dbReference type="EMBL" id="BLIV01000010">
    <property type="protein sequence ID" value="GFE52202.1"/>
    <property type="molecule type" value="Genomic_DNA"/>
</dbReference>
<dbReference type="InterPro" id="IPR029063">
    <property type="entry name" value="SAM-dependent_MTases_sf"/>
</dbReference>
<evidence type="ECO:0000313" key="4">
    <source>
        <dbReference type="EMBL" id="GFE52202.1"/>
    </source>
</evidence>
<dbReference type="InterPro" id="IPR007848">
    <property type="entry name" value="Small_mtfrase_dom"/>
</dbReference>
<reference evidence="4 5" key="1">
    <citation type="submission" date="2019-12" db="EMBL/GenBank/DDBJ databases">
        <title>Roseobacter cerasinus sp. nov., isolated from seawater around aquaculture.</title>
        <authorList>
            <person name="Muramatsu S."/>
            <person name="Takabe Y."/>
            <person name="Mori K."/>
            <person name="Takaichi S."/>
            <person name="Hanada S."/>
        </authorList>
    </citation>
    <scope>NUCLEOTIDE SEQUENCE [LARGE SCALE GENOMIC DNA]</scope>
    <source>
        <strain evidence="4 5">AI77</strain>
    </source>
</reference>
<dbReference type="GO" id="GO:0003676">
    <property type="term" value="F:nucleic acid binding"/>
    <property type="evidence" value="ECO:0007669"/>
    <property type="project" value="InterPro"/>
</dbReference>
<dbReference type="InterPro" id="IPR050210">
    <property type="entry name" value="tRNA_Adenine-N(6)_MTase"/>
</dbReference>
<organism evidence="4 5">
    <name type="scientific">Roseobacter cerasinus</name>
    <dbReference type="NCBI Taxonomy" id="2602289"/>
    <lineage>
        <taxon>Bacteria</taxon>
        <taxon>Pseudomonadati</taxon>
        <taxon>Pseudomonadota</taxon>
        <taxon>Alphaproteobacteria</taxon>
        <taxon>Rhodobacterales</taxon>
        <taxon>Roseobacteraceae</taxon>
        <taxon>Roseobacter</taxon>
    </lineage>
</organism>
<dbReference type="Proteomes" id="UP000436522">
    <property type="component" value="Unassembled WGS sequence"/>
</dbReference>
<evidence type="ECO:0000256" key="2">
    <source>
        <dbReference type="ARBA" id="ARBA00022691"/>
    </source>
</evidence>
<accession>A0A640VX18</accession>
<dbReference type="RefSeq" id="WP_159980616.1">
    <property type="nucleotide sequence ID" value="NZ_BLIV01000010.1"/>
</dbReference>
<dbReference type="PROSITE" id="PS00092">
    <property type="entry name" value="N6_MTASE"/>
    <property type="match status" value="1"/>
</dbReference>
<dbReference type="OrthoDB" id="5489421at2"/>
<dbReference type="PANTHER" id="PTHR47739:SF1">
    <property type="entry name" value="TRNA1(VAL) (ADENINE(37)-N6)-METHYLTRANSFERASE"/>
    <property type="match status" value="1"/>
</dbReference>
<keyword evidence="5" id="KW-1185">Reference proteome</keyword>
<evidence type="ECO:0000256" key="1">
    <source>
        <dbReference type="ARBA" id="ARBA00022603"/>
    </source>
</evidence>
<keyword evidence="2" id="KW-0949">S-adenosyl-L-methionine</keyword>
<protein>
    <submittedName>
        <fullName evidence="4">Methyltransferase</fullName>
    </submittedName>
</protein>
<dbReference type="SUPFAM" id="SSF53335">
    <property type="entry name" value="S-adenosyl-L-methionine-dependent methyltransferases"/>
    <property type="match status" value="1"/>
</dbReference>
<dbReference type="GO" id="GO:0008168">
    <property type="term" value="F:methyltransferase activity"/>
    <property type="evidence" value="ECO:0007669"/>
    <property type="project" value="UniProtKB-KW"/>
</dbReference>
<dbReference type="Pfam" id="PF05175">
    <property type="entry name" value="MTS"/>
    <property type="match status" value="1"/>
</dbReference>
<dbReference type="PANTHER" id="PTHR47739">
    <property type="entry name" value="TRNA1(VAL) (ADENINE(37)-N6)-METHYLTRANSFERASE"/>
    <property type="match status" value="1"/>
</dbReference>